<evidence type="ECO:0000313" key="1">
    <source>
        <dbReference type="EMBL" id="KAJ2890696.1"/>
    </source>
</evidence>
<dbReference type="AlphaFoldDB" id="A0AAD5RIZ0"/>
<gene>
    <name evidence="1" type="ORF">MKZ38_001506</name>
</gene>
<proteinExistence type="predicted"/>
<organism evidence="1 2">
    <name type="scientific">Zalerion maritima</name>
    <dbReference type="NCBI Taxonomy" id="339359"/>
    <lineage>
        <taxon>Eukaryota</taxon>
        <taxon>Fungi</taxon>
        <taxon>Dikarya</taxon>
        <taxon>Ascomycota</taxon>
        <taxon>Pezizomycotina</taxon>
        <taxon>Sordariomycetes</taxon>
        <taxon>Lulworthiomycetidae</taxon>
        <taxon>Lulworthiales</taxon>
        <taxon>Lulworthiaceae</taxon>
        <taxon>Zalerion</taxon>
    </lineage>
</organism>
<reference evidence="1" key="1">
    <citation type="submission" date="2022-07" db="EMBL/GenBank/DDBJ databases">
        <title>Draft genome sequence of Zalerion maritima ATCC 34329, a (micro)plastics degrading marine fungus.</title>
        <authorList>
            <person name="Paco A."/>
            <person name="Goncalves M.F.M."/>
            <person name="Rocha-Santos T.A.P."/>
            <person name="Alves A."/>
        </authorList>
    </citation>
    <scope>NUCLEOTIDE SEQUENCE</scope>
    <source>
        <strain evidence="1">ATCC 34329</strain>
    </source>
</reference>
<accession>A0AAD5RIZ0</accession>
<comment type="caution">
    <text evidence="1">The sequence shown here is derived from an EMBL/GenBank/DDBJ whole genome shotgun (WGS) entry which is preliminary data.</text>
</comment>
<dbReference type="EMBL" id="JAKWBI020001415">
    <property type="protein sequence ID" value="KAJ2890696.1"/>
    <property type="molecule type" value="Genomic_DNA"/>
</dbReference>
<name>A0AAD5RIZ0_9PEZI</name>
<dbReference type="Proteomes" id="UP001201980">
    <property type="component" value="Unassembled WGS sequence"/>
</dbReference>
<keyword evidence="2" id="KW-1185">Reference proteome</keyword>
<sequence length="237" mass="26130">MYGLWLHTSHQIDSVQKLILALGISTSLFVKSARLHVGIPFWNSYSKTHQRLLAVLCVSQCPWRSLRTNLSSLEELCEVLHSIASSLFLTLPSRLTLSACDSNTIAGASGPSFRYEGTYLDWLGLPAENPAQIIALVSLFNVINDIGSLTIAPGHIPSPSCGLLSAIIKCRVSLDNNAKATLIGNSTGYHFRFFVTPAQLQHFSRKHVLDVRCIREGALKRLRRTPLLDRQLGIAII</sequence>
<evidence type="ECO:0000313" key="2">
    <source>
        <dbReference type="Proteomes" id="UP001201980"/>
    </source>
</evidence>
<protein>
    <submittedName>
        <fullName evidence="1">Uncharacterized protein</fullName>
    </submittedName>
</protein>